<dbReference type="Gene3D" id="3.90.550.10">
    <property type="entry name" value="Spore Coat Polysaccharide Biosynthesis Protein SpsA, Chain A"/>
    <property type="match status" value="1"/>
</dbReference>
<dbReference type="AlphaFoldDB" id="A0A1M5MVA4"/>
<keyword evidence="4" id="KW-0812">Transmembrane</keyword>
<dbReference type="Proteomes" id="UP000184074">
    <property type="component" value="Unassembled WGS sequence"/>
</dbReference>
<dbReference type="Pfam" id="PF01697">
    <property type="entry name" value="Glyco_transf_92"/>
    <property type="match status" value="1"/>
</dbReference>
<evidence type="ECO:0000313" key="7">
    <source>
        <dbReference type="EMBL" id="SHG81062.1"/>
    </source>
</evidence>
<accession>A0A1M5MVA4</accession>
<reference evidence="7 8" key="1">
    <citation type="submission" date="2016-11" db="EMBL/GenBank/DDBJ databases">
        <authorList>
            <person name="Jaros S."/>
            <person name="Januszkiewicz K."/>
            <person name="Wedrychowicz H."/>
        </authorList>
    </citation>
    <scope>NUCLEOTIDE SEQUENCE [LARGE SCALE GENOMIC DNA]</scope>
    <source>
        <strain evidence="7 8">DSM 28715</strain>
    </source>
</reference>
<evidence type="ECO:0000256" key="2">
    <source>
        <dbReference type="ARBA" id="ARBA00022676"/>
    </source>
</evidence>
<name>A0A1M5MVA4_9RHOB</name>
<dbReference type="InterPro" id="IPR008166">
    <property type="entry name" value="Glyco_transf_92"/>
</dbReference>
<dbReference type="EMBL" id="FQXB01000001">
    <property type="protein sequence ID" value="SHG81062.1"/>
    <property type="molecule type" value="Genomic_DNA"/>
</dbReference>
<dbReference type="GO" id="GO:0016020">
    <property type="term" value="C:membrane"/>
    <property type="evidence" value="ECO:0007669"/>
    <property type="project" value="UniProtKB-SubCell"/>
</dbReference>
<dbReference type="GO" id="GO:0016757">
    <property type="term" value="F:glycosyltransferase activity"/>
    <property type="evidence" value="ECO:0007669"/>
    <property type="project" value="UniProtKB-KW"/>
</dbReference>
<protein>
    <submittedName>
        <fullName evidence="7">Glycosyltransferase family 92</fullName>
    </submittedName>
</protein>
<organism evidence="7 8">
    <name type="scientific">Cognatiyoonia sediminum</name>
    <dbReference type="NCBI Taxonomy" id="1508389"/>
    <lineage>
        <taxon>Bacteria</taxon>
        <taxon>Pseudomonadati</taxon>
        <taxon>Pseudomonadota</taxon>
        <taxon>Alphaproteobacteria</taxon>
        <taxon>Rhodobacterales</taxon>
        <taxon>Paracoccaceae</taxon>
        <taxon>Cognatiyoonia</taxon>
    </lineage>
</organism>
<dbReference type="RefSeq" id="WP_072899775.1">
    <property type="nucleotide sequence ID" value="NZ_FQXB01000001.1"/>
</dbReference>
<keyword evidence="3 7" id="KW-0808">Transferase</keyword>
<dbReference type="STRING" id="1508389.SAMN05444003_1035"/>
<evidence type="ECO:0000256" key="6">
    <source>
        <dbReference type="ARBA" id="ARBA00023136"/>
    </source>
</evidence>
<proteinExistence type="predicted"/>
<evidence type="ECO:0000256" key="3">
    <source>
        <dbReference type="ARBA" id="ARBA00022679"/>
    </source>
</evidence>
<dbReference type="InterPro" id="IPR029044">
    <property type="entry name" value="Nucleotide-diphossugar_trans"/>
</dbReference>
<dbReference type="SUPFAM" id="SSF53448">
    <property type="entry name" value="Nucleotide-diphospho-sugar transferases"/>
    <property type="match status" value="1"/>
</dbReference>
<evidence type="ECO:0000313" key="8">
    <source>
        <dbReference type="Proteomes" id="UP000184074"/>
    </source>
</evidence>
<dbReference type="PANTHER" id="PTHR21461:SF69">
    <property type="entry name" value="GLYCOSYLTRANSFERASE FAMILY 92 PROTEIN"/>
    <property type="match status" value="1"/>
</dbReference>
<dbReference type="OrthoDB" id="1997677at2"/>
<evidence type="ECO:0000256" key="5">
    <source>
        <dbReference type="ARBA" id="ARBA00022989"/>
    </source>
</evidence>
<gene>
    <name evidence="7" type="ORF">SAMN05444003_1035</name>
</gene>
<evidence type="ECO:0000256" key="4">
    <source>
        <dbReference type="ARBA" id="ARBA00022692"/>
    </source>
</evidence>
<sequence length="292" mass="32634">MFGPRTISKLSITSPSPVADRAGMAICLIVRNEERHIGEWADFHLKAGVEHFVVYDNGCTDGTVDVLKQRLAPDQLTLMPWDQRLSDGRSGAEIHNQVLAYAHALRNFGGRFRWMAFIDVDEFLIPTEATSLGEALAPLENAKHISLPWHMFGRNGHETAPEGGVLTNYLNRARDPLASSHALNWKCIVDPCHVTGVRVHGFDIDGRAEGTNDVGKLAKHTGRADRSFYSREAIQLNHYYTRSNAELQAKINRGSNKTVEAQRHIKRVMRIVDAIEADTVEDSTALDFLNRL</sequence>
<dbReference type="GO" id="GO:0005737">
    <property type="term" value="C:cytoplasm"/>
    <property type="evidence" value="ECO:0007669"/>
    <property type="project" value="TreeGrafter"/>
</dbReference>
<comment type="subcellular location">
    <subcellularLocation>
        <location evidence="1">Membrane</location>
        <topology evidence="1">Single-pass membrane protein</topology>
    </subcellularLocation>
</comment>
<keyword evidence="8" id="KW-1185">Reference proteome</keyword>
<evidence type="ECO:0000256" key="1">
    <source>
        <dbReference type="ARBA" id="ARBA00004167"/>
    </source>
</evidence>
<keyword evidence="5" id="KW-1133">Transmembrane helix</keyword>
<keyword evidence="2" id="KW-0328">Glycosyltransferase</keyword>
<dbReference type="PANTHER" id="PTHR21461">
    <property type="entry name" value="GLYCOSYLTRANSFERASE FAMILY 92 PROTEIN"/>
    <property type="match status" value="1"/>
</dbReference>
<keyword evidence="6" id="KW-0472">Membrane</keyword>